<dbReference type="EMBL" id="JBHRVA010000002">
    <property type="protein sequence ID" value="MFC3301583.1"/>
    <property type="molecule type" value="Genomic_DNA"/>
</dbReference>
<name>A0ABV7M932_9PROT</name>
<evidence type="ECO:0000313" key="2">
    <source>
        <dbReference type="Proteomes" id="UP001595607"/>
    </source>
</evidence>
<proteinExistence type="predicted"/>
<sequence length="112" mass="11688">MRSIGIAAVLVLLAACETTGLPEGLAIARPNRNAAPGTIIQTIPSGATLIYPDGECLTPCRVDYSREIEVILGKAGYKPLALTIPVGAADAEFELEPVGRSTAVQEESLPEL</sequence>
<dbReference type="Proteomes" id="UP001595607">
    <property type="component" value="Unassembled WGS sequence"/>
</dbReference>
<comment type="caution">
    <text evidence="1">The sequence shown here is derived from an EMBL/GenBank/DDBJ whole genome shotgun (WGS) entry which is preliminary data.</text>
</comment>
<evidence type="ECO:0008006" key="3">
    <source>
        <dbReference type="Google" id="ProtNLM"/>
    </source>
</evidence>
<dbReference type="PROSITE" id="PS51257">
    <property type="entry name" value="PROKAR_LIPOPROTEIN"/>
    <property type="match status" value="1"/>
</dbReference>
<protein>
    <recommendedName>
        <fullName evidence="3">PEGA domain-containing protein</fullName>
    </recommendedName>
</protein>
<evidence type="ECO:0000313" key="1">
    <source>
        <dbReference type="EMBL" id="MFC3301583.1"/>
    </source>
</evidence>
<accession>A0ABV7M932</accession>
<organism evidence="1 2">
    <name type="scientific">Parvularcula lutaonensis</name>
    <dbReference type="NCBI Taxonomy" id="491923"/>
    <lineage>
        <taxon>Bacteria</taxon>
        <taxon>Pseudomonadati</taxon>
        <taxon>Pseudomonadota</taxon>
        <taxon>Alphaproteobacteria</taxon>
        <taxon>Parvularculales</taxon>
        <taxon>Parvularculaceae</taxon>
        <taxon>Parvularcula</taxon>
    </lineage>
</organism>
<reference evidence="2" key="1">
    <citation type="journal article" date="2019" name="Int. J. Syst. Evol. Microbiol.">
        <title>The Global Catalogue of Microorganisms (GCM) 10K type strain sequencing project: providing services to taxonomists for standard genome sequencing and annotation.</title>
        <authorList>
            <consortium name="The Broad Institute Genomics Platform"/>
            <consortium name="The Broad Institute Genome Sequencing Center for Infectious Disease"/>
            <person name="Wu L."/>
            <person name="Ma J."/>
        </authorList>
    </citation>
    <scope>NUCLEOTIDE SEQUENCE [LARGE SCALE GENOMIC DNA]</scope>
    <source>
        <strain evidence="2">KCTC 22245</strain>
    </source>
</reference>
<dbReference type="RefSeq" id="WP_189572849.1">
    <property type="nucleotide sequence ID" value="NZ_BMXU01000001.1"/>
</dbReference>
<keyword evidence="2" id="KW-1185">Reference proteome</keyword>
<gene>
    <name evidence="1" type="ORF">ACFONP_02405</name>
</gene>